<dbReference type="EMBL" id="JBHRTD010000018">
    <property type="protein sequence ID" value="MFC3140799.1"/>
    <property type="molecule type" value="Genomic_DNA"/>
</dbReference>
<organism evidence="1 2">
    <name type="scientific">Shewanella submarina</name>
    <dbReference type="NCBI Taxonomy" id="2016376"/>
    <lineage>
        <taxon>Bacteria</taxon>
        <taxon>Pseudomonadati</taxon>
        <taxon>Pseudomonadota</taxon>
        <taxon>Gammaproteobacteria</taxon>
        <taxon>Alteromonadales</taxon>
        <taxon>Shewanellaceae</taxon>
        <taxon>Shewanella</taxon>
    </lineage>
</organism>
<accession>A0ABV7GKS7</accession>
<keyword evidence="2" id="KW-1185">Reference proteome</keyword>
<reference evidence="2" key="1">
    <citation type="journal article" date="2019" name="Int. J. Syst. Evol. Microbiol.">
        <title>The Global Catalogue of Microorganisms (GCM) 10K type strain sequencing project: providing services to taxonomists for standard genome sequencing and annotation.</title>
        <authorList>
            <consortium name="The Broad Institute Genomics Platform"/>
            <consortium name="The Broad Institute Genome Sequencing Center for Infectious Disease"/>
            <person name="Wu L."/>
            <person name="Ma J."/>
        </authorList>
    </citation>
    <scope>NUCLEOTIDE SEQUENCE [LARGE SCALE GENOMIC DNA]</scope>
    <source>
        <strain evidence="2">KCTC 52277</strain>
    </source>
</reference>
<comment type="caution">
    <text evidence="1">The sequence shown here is derived from an EMBL/GenBank/DDBJ whole genome shotgun (WGS) entry which is preliminary data.</text>
</comment>
<proteinExistence type="predicted"/>
<evidence type="ECO:0000313" key="2">
    <source>
        <dbReference type="Proteomes" id="UP001595621"/>
    </source>
</evidence>
<dbReference type="Proteomes" id="UP001595621">
    <property type="component" value="Unassembled WGS sequence"/>
</dbReference>
<protein>
    <submittedName>
        <fullName evidence="1">Uncharacterized protein</fullName>
    </submittedName>
</protein>
<sequence>MEEKLYELVVEELQSGKQRMGIWAKALSLSGGNQELAKAKYIDLRVQSIRDEQFIAKQNSRRNDHSINQLIEKARKKNANFQDLKTLCTFLGLSAVGKKGLFRDSWKIKDANNVEHIFNDSDDLEAFLVARYDNDKT</sequence>
<dbReference type="RefSeq" id="WP_248934640.1">
    <property type="nucleotide sequence ID" value="NZ_JAKILF010000001.1"/>
</dbReference>
<gene>
    <name evidence="1" type="ORF">ACFOE0_21830</name>
</gene>
<evidence type="ECO:0000313" key="1">
    <source>
        <dbReference type="EMBL" id="MFC3140799.1"/>
    </source>
</evidence>
<name>A0ABV7GKS7_9GAMM</name>